<reference evidence="4" key="1">
    <citation type="submission" date="2023-02" db="EMBL/GenBank/DDBJ databases">
        <title>Genome of Flavobacteriaceae gen. nov. sp. strain F89.</title>
        <authorList>
            <person name="Wang Y."/>
        </authorList>
    </citation>
    <scope>NUCLEOTIDE SEQUENCE</scope>
    <source>
        <strain evidence="4">F89</strain>
    </source>
</reference>
<keyword evidence="2" id="KW-0472">Membrane</keyword>
<comment type="caution">
    <text evidence="4">The sequence shown here is derived from an EMBL/GenBank/DDBJ whole genome shotgun (WGS) entry which is preliminary data.</text>
</comment>
<dbReference type="InterPro" id="IPR006016">
    <property type="entry name" value="UspA"/>
</dbReference>
<evidence type="ECO:0000313" key="4">
    <source>
        <dbReference type="EMBL" id="MCG2460047.1"/>
    </source>
</evidence>
<keyword evidence="2" id="KW-1133">Transmembrane helix</keyword>
<evidence type="ECO:0000256" key="2">
    <source>
        <dbReference type="SAM" id="Phobius"/>
    </source>
</evidence>
<evidence type="ECO:0000259" key="3">
    <source>
        <dbReference type="Pfam" id="PF00582"/>
    </source>
</evidence>
<dbReference type="SUPFAM" id="SSF52402">
    <property type="entry name" value="Adenine nucleotide alpha hydrolases-like"/>
    <property type="match status" value="2"/>
</dbReference>
<gene>
    <name evidence="4" type="ORF">K8352_04765</name>
</gene>
<organism evidence="4 5">
    <name type="scientific">Cerina litoralis</name>
    <dbReference type="NCBI Taxonomy" id="2874477"/>
    <lineage>
        <taxon>Bacteria</taxon>
        <taxon>Pseudomonadati</taxon>
        <taxon>Bacteroidota</taxon>
        <taxon>Flavobacteriia</taxon>
        <taxon>Flavobacteriales</taxon>
        <taxon>Flavobacteriaceae</taxon>
        <taxon>Cerina</taxon>
    </lineage>
</organism>
<dbReference type="AlphaFoldDB" id="A0AAE3ERT8"/>
<sequence length="325" mass="36629">MLEKLSAQKWEVPKTGDCRIYMTIIIWNLGTMAYFCGVNQRFINGMRQILIPTDFSENAWNALKFGLELFKNTKCTFHLLHVNPIPPYSGAGTAVHSAAENFKEAILRGSKEDLQGLLGRIKKELPSNTNHTFGTIALYDYFVDAVNRESKVKKIDLIIMGTKGATGLKKVTVGSNTGDVITKVKCPLLAIPEDAKYTELGEIAFPTDYQIGFDLKVLDTLIEMVTMNKAGLRILNISKKGEQLSEVQQNNKDFLHDYLEGVDHSFHSLTGTDLETAVQCFTESRDIDMIAMVAKNLNFFQRILFRPEVEKISYHTKVPFLVLHE</sequence>
<dbReference type="PRINTS" id="PR01438">
    <property type="entry name" value="UNVRSLSTRESS"/>
</dbReference>
<name>A0AAE3ERT8_9FLAO</name>
<keyword evidence="2" id="KW-0812">Transmembrane</keyword>
<dbReference type="Pfam" id="PF00582">
    <property type="entry name" value="Usp"/>
    <property type="match status" value="1"/>
</dbReference>
<dbReference type="CDD" id="cd00293">
    <property type="entry name" value="USP-like"/>
    <property type="match status" value="1"/>
</dbReference>
<comment type="similarity">
    <text evidence="1">Belongs to the universal stress protein A family.</text>
</comment>
<dbReference type="RefSeq" id="WP_317901191.1">
    <property type="nucleotide sequence ID" value="NZ_JAIRBC010000005.1"/>
</dbReference>
<dbReference type="PANTHER" id="PTHR46268">
    <property type="entry name" value="STRESS RESPONSE PROTEIN NHAX"/>
    <property type="match status" value="1"/>
</dbReference>
<dbReference type="Proteomes" id="UP001200642">
    <property type="component" value="Unassembled WGS sequence"/>
</dbReference>
<protein>
    <submittedName>
        <fullName evidence="4">Universal stress protein</fullName>
    </submittedName>
</protein>
<feature type="domain" description="UspA" evidence="3">
    <location>
        <begin position="46"/>
        <end position="192"/>
    </location>
</feature>
<dbReference type="InterPro" id="IPR006015">
    <property type="entry name" value="Universal_stress_UspA"/>
</dbReference>
<accession>A0AAE3ERT8</accession>
<feature type="transmembrane region" description="Helical" evidence="2">
    <location>
        <begin position="20"/>
        <end position="38"/>
    </location>
</feature>
<proteinExistence type="inferred from homology"/>
<evidence type="ECO:0000256" key="1">
    <source>
        <dbReference type="ARBA" id="ARBA00008791"/>
    </source>
</evidence>
<dbReference type="EMBL" id="JAIRBC010000005">
    <property type="protein sequence ID" value="MCG2460047.1"/>
    <property type="molecule type" value="Genomic_DNA"/>
</dbReference>
<keyword evidence="5" id="KW-1185">Reference proteome</keyword>
<evidence type="ECO:0000313" key="5">
    <source>
        <dbReference type="Proteomes" id="UP001200642"/>
    </source>
</evidence>
<dbReference type="Gene3D" id="3.40.50.12370">
    <property type="match status" value="1"/>
</dbReference>
<dbReference type="PANTHER" id="PTHR46268:SF6">
    <property type="entry name" value="UNIVERSAL STRESS PROTEIN UP12"/>
    <property type="match status" value="1"/>
</dbReference>